<dbReference type="FunCoup" id="A0A482WZK4">
    <property type="interactions" value="45"/>
</dbReference>
<evidence type="ECO:0000259" key="3">
    <source>
        <dbReference type="Pfam" id="PF12736"/>
    </source>
</evidence>
<dbReference type="OrthoDB" id="6077228at2759"/>
<feature type="compositionally biased region" description="Low complexity" evidence="2">
    <location>
        <begin position="438"/>
        <end position="452"/>
    </location>
</feature>
<evidence type="ECO:0000256" key="1">
    <source>
        <dbReference type="ARBA" id="ARBA00022553"/>
    </source>
</evidence>
<organism evidence="4 5">
    <name type="scientific">Laodelphax striatellus</name>
    <name type="common">Small brown planthopper</name>
    <name type="synonym">Delphax striatella</name>
    <dbReference type="NCBI Taxonomy" id="195883"/>
    <lineage>
        <taxon>Eukaryota</taxon>
        <taxon>Metazoa</taxon>
        <taxon>Ecdysozoa</taxon>
        <taxon>Arthropoda</taxon>
        <taxon>Hexapoda</taxon>
        <taxon>Insecta</taxon>
        <taxon>Pterygota</taxon>
        <taxon>Neoptera</taxon>
        <taxon>Paraneoptera</taxon>
        <taxon>Hemiptera</taxon>
        <taxon>Auchenorrhyncha</taxon>
        <taxon>Fulgoroidea</taxon>
        <taxon>Delphacidae</taxon>
        <taxon>Criomorphinae</taxon>
        <taxon>Laodelphax</taxon>
    </lineage>
</organism>
<dbReference type="EMBL" id="QKKF02020956">
    <property type="protein sequence ID" value="RZF38964.1"/>
    <property type="molecule type" value="Genomic_DNA"/>
</dbReference>
<proteinExistence type="predicted"/>
<dbReference type="Pfam" id="PF12736">
    <property type="entry name" value="CABIT"/>
    <property type="match status" value="1"/>
</dbReference>
<dbReference type="PANTHER" id="PTHR14454:SF11">
    <property type="entry name" value="SERRANO, ISOFORM F"/>
    <property type="match status" value="1"/>
</dbReference>
<feature type="region of interest" description="Disordered" evidence="2">
    <location>
        <begin position="556"/>
        <end position="580"/>
    </location>
</feature>
<evidence type="ECO:0000256" key="2">
    <source>
        <dbReference type="SAM" id="MobiDB-lite"/>
    </source>
</evidence>
<evidence type="ECO:0000313" key="4">
    <source>
        <dbReference type="EMBL" id="RZF38964.1"/>
    </source>
</evidence>
<name>A0A482WZK4_LAOST</name>
<protein>
    <recommendedName>
        <fullName evidence="3">CABIT domain-containing protein</fullName>
    </recommendedName>
</protein>
<keyword evidence="5" id="KW-1185">Reference proteome</keyword>
<dbReference type="Proteomes" id="UP000291343">
    <property type="component" value="Unassembled WGS sequence"/>
</dbReference>
<dbReference type="InterPro" id="IPR025946">
    <property type="entry name" value="CABIT_dom"/>
</dbReference>
<accession>A0A482WZK4</accession>
<reference evidence="4 5" key="1">
    <citation type="journal article" date="2017" name="Gigascience">
        <title>Genome sequence of the small brown planthopper, Laodelphax striatellus.</title>
        <authorList>
            <person name="Zhu J."/>
            <person name="Jiang F."/>
            <person name="Wang X."/>
            <person name="Yang P."/>
            <person name="Bao Y."/>
            <person name="Zhao W."/>
            <person name="Wang W."/>
            <person name="Lu H."/>
            <person name="Wang Q."/>
            <person name="Cui N."/>
            <person name="Li J."/>
            <person name="Chen X."/>
            <person name="Luo L."/>
            <person name="Yu J."/>
            <person name="Kang L."/>
            <person name="Cui F."/>
        </authorList>
    </citation>
    <scope>NUCLEOTIDE SEQUENCE [LARGE SCALE GENOMIC DNA]</scope>
    <source>
        <strain evidence="4">Lst14</strain>
    </source>
</reference>
<sequence length="611" mass="65569">MAVTDAQIVAAAARWSDETVDAKELASAHAQNHSSSRHQLPAVVKVTKGQYSALGLPSLSCPGLAPLALVVSAGRQRTLLAQAVKLKEGRRVSSAGARVLIPESYSGYFELLSEEGRAARCLESVAELARRRPAHGCLLRQPLRALAVTSPTAAHPNNRQLRPNSAISPGLEAAAPRTLAAGETLYPCDEVQPEGAKGRYLRCTDSKGETVLLGLEQRGRFSVLAREDSVSGVHTARNLLSKRLPLTVRLVSGPPPLHTSHKGGGGSNLGAELRLLTAFDGEMLFALPLNTKDSASTSPTLIALPLAAPLKLLRARNDEQLRSMREFQRLAERATRLAMEVSDRAHVLDGKLSEPKRRGAVATPRVDDVISCPPDENRVPCAPGDDYDEIDQIYDYVRGFAPLPKSVRASYCDPSRAADSSERRSKEAPDPPPIDTIPGKAGSPAAAAAAAAKAEKRTRKHDKLQQPIAARHAPPTAPTPATTPVVASLYVKNGGSSQRARILRQKSSSPLKETKLGSPLFNIRYKSLSNLQQQQQAALQAHAHAQMVHGQMETDIGGGGGGGTLDSSHSGGEKLVPEKRFRRLSRPRSLTNLVWGHTHAHERKRIGTLYL</sequence>
<feature type="region of interest" description="Disordered" evidence="2">
    <location>
        <begin position="408"/>
        <end position="482"/>
    </location>
</feature>
<dbReference type="AlphaFoldDB" id="A0A482WZK4"/>
<dbReference type="STRING" id="195883.A0A482WZK4"/>
<gene>
    <name evidence="4" type="ORF">LSTR_LSTR003707</name>
</gene>
<evidence type="ECO:0000313" key="5">
    <source>
        <dbReference type="Proteomes" id="UP000291343"/>
    </source>
</evidence>
<comment type="caution">
    <text evidence="4">The sequence shown here is derived from an EMBL/GenBank/DDBJ whole genome shotgun (WGS) entry which is preliminary data.</text>
</comment>
<dbReference type="PANTHER" id="PTHR14454">
    <property type="entry name" value="GRB2-ASSOCIATED AND REGULATOR OF MAPK PROTEIN FAMILY MEMBER"/>
    <property type="match status" value="1"/>
</dbReference>
<dbReference type="InterPro" id="IPR052281">
    <property type="entry name" value="GAREM"/>
</dbReference>
<keyword evidence="1" id="KW-0597">Phosphoprotein</keyword>
<feature type="compositionally biased region" description="Basic and acidic residues" evidence="2">
    <location>
        <begin position="419"/>
        <end position="429"/>
    </location>
</feature>
<dbReference type="InParanoid" id="A0A482WZK4"/>
<feature type="domain" description="CABIT" evidence="3">
    <location>
        <begin position="40"/>
        <end position="328"/>
    </location>
</feature>